<keyword evidence="5" id="KW-1185">Reference proteome</keyword>
<evidence type="ECO:0000256" key="2">
    <source>
        <dbReference type="SAM" id="Coils"/>
    </source>
</evidence>
<accession>A0AAD5Y0P7</accession>
<reference evidence="4" key="1">
    <citation type="submission" date="2020-05" db="EMBL/GenBank/DDBJ databases">
        <title>Phylogenomic resolution of chytrid fungi.</title>
        <authorList>
            <person name="Stajich J.E."/>
            <person name="Amses K."/>
            <person name="Simmons R."/>
            <person name="Seto K."/>
            <person name="Myers J."/>
            <person name="Bonds A."/>
            <person name="Quandt C.A."/>
            <person name="Barry K."/>
            <person name="Liu P."/>
            <person name="Grigoriev I."/>
            <person name="Longcore J.E."/>
            <person name="James T.Y."/>
        </authorList>
    </citation>
    <scope>NUCLEOTIDE SEQUENCE</scope>
    <source>
        <strain evidence="4">JEL0476</strain>
    </source>
</reference>
<gene>
    <name evidence="4" type="ORF">HK099_003794</name>
</gene>
<dbReference type="Gene3D" id="4.10.1000.10">
    <property type="entry name" value="Zinc finger, CCCH-type"/>
    <property type="match status" value="1"/>
</dbReference>
<evidence type="ECO:0000259" key="3">
    <source>
        <dbReference type="PROSITE" id="PS50103"/>
    </source>
</evidence>
<comment type="caution">
    <text evidence="4">The sequence shown here is derived from an EMBL/GenBank/DDBJ whole genome shotgun (WGS) entry which is preliminary data.</text>
</comment>
<dbReference type="EMBL" id="JADGJW010000253">
    <property type="protein sequence ID" value="KAJ3221077.1"/>
    <property type="molecule type" value="Genomic_DNA"/>
</dbReference>
<feature type="domain" description="C3H1-type" evidence="3">
    <location>
        <begin position="613"/>
        <end position="640"/>
    </location>
</feature>
<feature type="coiled-coil region" evidence="2">
    <location>
        <begin position="709"/>
        <end position="739"/>
    </location>
</feature>
<proteinExistence type="predicted"/>
<dbReference type="GO" id="GO:0008270">
    <property type="term" value="F:zinc ion binding"/>
    <property type="evidence" value="ECO:0007669"/>
    <property type="project" value="UniProtKB-KW"/>
</dbReference>
<keyword evidence="1" id="KW-0863">Zinc-finger</keyword>
<dbReference type="InterPro" id="IPR000571">
    <property type="entry name" value="Znf_CCCH"/>
</dbReference>
<dbReference type="AlphaFoldDB" id="A0AAD5Y0P7"/>
<evidence type="ECO:0000256" key="1">
    <source>
        <dbReference type="PROSITE-ProRule" id="PRU00723"/>
    </source>
</evidence>
<dbReference type="SMART" id="SM00356">
    <property type="entry name" value="ZnF_C3H1"/>
    <property type="match status" value="2"/>
</dbReference>
<keyword evidence="2" id="KW-0175">Coiled coil</keyword>
<keyword evidence="1" id="KW-0862">Zinc</keyword>
<keyword evidence="1" id="KW-0479">Metal-binding</keyword>
<feature type="zinc finger region" description="C3H1-type" evidence="1">
    <location>
        <begin position="613"/>
        <end position="640"/>
    </location>
</feature>
<dbReference type="Proteomes" id="UP001211065">
    <property type="component" value="Unassembled WGS sequence"/>
</dbReference>
<sequence length="801" mass="91562">MEFFRDRVLNYFPPTLKGKTSRNLFPALLDLVKEEVKKQLNSTENGFLNINSNLTLHTQIPLKRKLFEENIEINLKKLKTCDFFTKEDAERKESDFFSNTEDVNKDNILNISSNCEKSKLLELNTDIGSENEVQHQETIIKTSKFTCQGEALLNEVNKNSALGNNGLEEPNKDIETQKQILNKNSSHSNSFFLTNSMEDNIGEVLASSISKAIEPEEFNNKDNIWRLSPLEKQKRSEIQTKLEEAFHRLDSLSIPRQTTHDVSNSDVPFDIQNCFNNKKDTMSNFNFLQSSAGSSKDTSDYFSLLSAVRSGNVSSLGKEVSWVGGVYDIKKSNEESMRVIQGAISHSNALEEEKNTLDLFPKSTPFITKSLTLVPNDISVTEAVSAAQKSNILSQSVPFITKSITSFPSDFPVTEVVSTVQNSKPLAQCSLANVSQLQFPILTEGSNEVTRNVDVKMKSREKRSELRKTELKEAKKIKQKNKRQKVSHDFSAIHTNKSAIINSRYNQHKAQKLLPKAEEPKLGVAGKVITEEEKGNYICSNNKCKGTWNNHKETCQYGAKLKEKTNANANKSFTSTKSETSYLERIKNFKKLTLCQFFKKGSCSIINCEYSHDLKIEYCKFFNLSTCEKGSACEFKHEKPTEEVLKNWEFENVIYQKKKKILKEQEEKTKLILMEEEKKLKKYSEVQDRLKMVNKKKGMRKNNNQVTEVKNNENNCSLLDELEKELENENLENNSDSNFNAFTELFSQNELPVNFKKNIAFFTEVTTAPNESNLLDNEHSVNQEYNSETIFENDLDPFSFF</sequence>
<evidence type="ECO:0000313" key="4">
    <source>
        <dbReference type="EMBL" id="KAJ3221077.1"/>
    </source>
</evidence>
<protein>
    <recommendedName>
        <fullName evidence="3">C3H1-type domain-containing protein</fullName>
    </recommendedName>
</protein>
<evidence type="ECO:0000313" key="5">
    <source>
        <dbReference type="Proteomes" id="UP001211065"/>
    </source>
</evidence>
<dbReference type="PROSITE" id="PS50103">
    <property type="entry name" value="ZF_C3H1"/>
    <property type="match status" value="1"/>
</dbReference>
<name>A0AAD5Y0P7_9FUNG</name>
<organism evidence="4 5">
    <name type="scientific">Clydaea vesicula</name>
    <dbReference type="NCBI Taxonomy" id="447962"/>
    <lineage>
        <taxon>Eukaryota</taxon>
        <taxon>Fungi</taxon>
        <taxon>Fungi incertae sedis</taxon>
        <taxon>Chytridiomycota</taxon>
        <taxon>Chytridiomycota incertae sedis</taxon>
        <taxon>Chytridiomycetes</taxon>
        <taxon>Lobulomycetales</taxon>
        <taxon>Lobulomycetaceae</taxon>
        <taxon>Clydaea</taxon>
    </lineage>
</organism>